<keyword evidence="2" id="KW-1185">Reference proteome</keyword>
<comment type="caution">
    <text evidence="1">The sequence shown here is derived from an EMBL/GenBank/DDBJ whole genome shotgun (WGS) entry which is preliminary data.</text>
</comment>
<evidence type="ECO:0000313" key="1">
    <source>
        <dbReference type="EMBL" id="GLQ29178.1"/>
    </source>
</evidence>
<accession>A0ABQ5VQJ7</accession>
<sequence>MNSTAPIKFPPIEGLSFDDARTILRTANRGNGIGIEEVIRIMDCDAHRADKVLRAMATADYLNPSIEPGQVFWWERTLLGNRLALEKKRKRFGRAKVDMTIAELVERAKLINSDPTRLQRITLRLFGSALEDRVDYGDVDVAIKYHQRQLPEKIHNQIVADLEGRQSDHERQTILGRLSGTEIQDTREIRALLTKGLPHVALMSDDPMTLGTPFRWLVNHDLVADTPAEVSADIIRPNVPSQLEQEISTPFPAETLVKARQRELTPTSKVSTKGLSIGVEDAAKLEETLWTPKTSRKGILEPNDLRDDAHVKFAEFQHLCSVWKEPIGGVEMLQQALEWCEEHKVWVRDLFPRVSILRSDRAHVIRLGLVGELIYFKIGANAIQGSLLPINRTRVSQIDLAGAYAVARALAKMYREANCSKMQPFSAELFIPWVTRDCLPDFPKMVKAGEFQKDAFKGLVDVRLFEPR</sequence>
<dbReference type="Proteomes" id="UP001161388">
    <property type="component" value="Unassembled WGS sequence"/>
</dbReference>
<organism evidence="1 2">
    <name type="scientific">Sulfitobacter pacificus</name>
    <dbReference type="NCBI Taxonomy" id="1499314"/>
    <lineage>
        <taxon>Bacteria</taxon>
        <taxon>Pseudomonadati</taxon>
        <taxon>Pseudomonadota</taxon>
        <taxon>Alphaproteobacteria</taxon>
        <taxon>Rhodobacterales</taxon>
        <taxon>Roseobacteraceae</taxon>
        <taxon>Sulfitobacter</taxon>
    </lineage>
</organism>
<name>A0ABQ5VQJ7_9RHOB</name>
<protein>
    <submittedName>
        <fullName evidence="1">Uncharacterized protein</fullName>
    </submittedName>
</protein>
<reference evidence="1" key="1">
    <citation type="journal article" date="2014" name="Int. J. Syst. Evol. Microbiol.">
        <title>Complete genome of a new Firmicutes species belonging to the dominant human colonic microbiota ('Ruminococcus bicirculans') reveals two chromosomes and a selective capacity to utilize plant glucans.</title>
        <authorList>
            <consortium name="NISC Comparative Sequencing Program"/>
            <person name="Wegmann U."/>
            <person name="Louis P."/>
            <person name="Goesmann A."/>
            <person name="Henrissat B."/>
            <person name="Duncan S.H."/>
            <person name="Flint H.J."/>
        </authorList>
    </citation>
    <scope>NUCLEOTIDE SEQUENCE</scope>
    <source>
        <strain evidence="1">NBRC 109915</strain>
    </source>
</reference>
<dbReference type="EMBL" id="BSNL01000007">
    <property type="protein sequence ID" value="GLQ29178.1"/>
    <property type="molecule type" value="Genomic_DNA"/>
</dbReference>
<gene>
    <name evidence="1" type="ORF">GCM10007927_39810</name>
</gene>
<proteinExistence type="predicted"/>
<reference evidence="1" key="2">
    <citation type="submission" date="2023-01" db="EMBL/GenBank/DDBJ databases">
        <title>Draft genome sequence of Sulfitobacter pacificus strain NBRC 109915.</title>
        <authorList>
            <person name="Sun Q."/>
            <person name="Mori K."/>
        </authorList>
    </citation>
    <scope>NUCLEOTIDE SEQUENCE</scope>
    <source>
        <strain evidence="1">NBRC 109915</strain>
    </source>
</reference>
<dbReference type="RefSeq" id="WP_284376425.1">
    <property type="nucleotide sequence ID" value="NZ_BSNL01000007.1"/>
</dbReference>
<evidence type="ECO:0000313" key="2">
    <source>
        <dbReference type="Proteomes" id="UP001161388"/>
    </source>
</evidence>